<dbReference type="Proteomes" id="UP000779507">
    <property type="component" value="Unassembled WGS sequence"/>
</dbReference>
<gene>
    <name evidence="2" type="ORF">HNP98_000337</name>
</gene>
<accession>A0ABX2FKA8</accession>
<keyword evidence="3" id="KW-1185">Reference proteome</keyword>
<dbReference type="InterPro" id="IPR053136">
    <property type="entry name" value="UTP_pyrophosphatase-like"/>
</dbReference>
<protein>
    <recommendedName>
        <fullName evidence="1">YgjP-like metallopeptidase domain-containing protein</fullName>
    </recommendedName>
</protein>
<dbReference type="RefSeq" id="WP_217425611.1">
    <property type="nucleotide sequence ID" value="NZ_JABSNP010000001.1"/>
</dbReference>
<evidence type="ECO:0000259" key="1">
    <source>
        <dbReference type="Pfam" id="PF01863"/>
    </source>
</evidence>
<sequence>MAERMQVGELLIDVVRKKIRNVHLAVLPPDGQVRVATPLAVDNDAVRRLIIGRLSWIHAQQAKFAGQARQTRREYVAGETHYFQGRGYRLEIQEITTGANRIALRGNAFMTLHVRPGSDVAARARVVQGWYREQLKEQIPVLAAKWQARIGVQAREWQVKLMKTKWGTCNAEAGRIWLNLELAKVAPALLEYVVVHELIHLLERAHNERFRGLLDQYLPAWRRCRDELNGGALAAYEEFGVV</sequence>
<reference evidence="2 3" key="1">
    <citation type="submission" date="2020-05" db="EMBL/GenBank/DDBJ databases">
        <title>Genomic Encyclopedia of Type Strains, Phase IV (KMG-V): Genome sequencing to study the core and pangenomes of soil and plant-associated prokaryotes.</title>
        <authorList>
            <person name="Whitman W."/>
        </authorList>
    </citation>
    <scope>NUCLEOTIDE SEQUENCE [LARGE SCALE GENOMIC DNA]</scope>
    <source>
        <strain evidence="2 3">9A</strain>
    </source>
</reference>
<evidence type="ECO:0000313" key="2">
    <source>
        <dbReference type="EMBL" id="NRT17534.1"/>
    </source>
</evidence>
<proteinExistence type="predicted"/>
<comment type="caution">
    <text evidence="2">The sequence shown here is derived from an EMBL/GenBank/DDBJ whole genome shotgun (WGS) entry which is preliminary data.</text>
</comment>
<dbReference type="PANTHER" id="PTHR30399:SF1">
    <property type="entry name" value="UTP PYROPHOSPHATASE"/>
    <property type="match status" value="1"/>
</dbReference>
<name>A0ABX2FKA8_9BACT</name>
<dbReference type="PANTHER" id="PTHR30399">
    <property type="entry name" value="UNCHARACTERIZED PROTEIN YGJP"/>
    <property type="match status" value="1"/>
</dbReference>
<dbReference type="CDD" id="cd07344">
    <property type="entry name" value="M48_yhfN_like"/>
    <property type="match status" value="1"/>
</dbReference>
<feature type="domain" description="YgjP-like metallopeptidase" evidence="1">
    <location>
        <begin position="28"/>
        <end position="229"/>
    </location>
</feature>
<dbReference type="EMBL" id="JABSNP010000001">
    <property type="protein sequence ID" value="NRT17534.1"/>
    <property type="molecule type" value="Genomic_DNA"/>
</dbReference>
<dbReference type="InterPro" id="IPR002725">
    <property type="entry name" value="YgjP-like_metallopeptidase"/>
</dbReference>
<evidence type="ECO:0000313" key="3">
    <source>
        <dbReference type="Proteomes" id="UP000779507"/>
    </source>
</evidence>
<dbReference type="Pfam" id="PF01863">
    <property type="entry name" value="YgjP-like"/>
    <property type="match status" value="1"/>
</dbReference>
<organism evidence="2 3">
    <name type="scientific">Hymenobacter caeli</name>
    <dbReference type="NCBI Taxonomy" id="2735894"/>
    <lineage>
        <taxon>Bacteria</taxon>
        <taxon>Pseudomonadati</taxon>
        <taxon>Bacteroidota</taxon>
        <taxon>Cytophagia</taxon>
        <taxon>Cytophagales</taxon>
        <taxon>Hymenobacteraceae</taxon>
        <taxon>Hymenobacter</taxon>
    </lineage>
</organism>